<dbReference type="InterPro" id="IPR002347">
    <property type="entry name" value="SDR_fam"/>
</dbReference>
<evidence type="ECO:0000313" key="3">
    <source>
        <dbReference type="EMBL" id="CAH1403882.1"/>
    </source>
</evidence>
<dbReference type="PANTHER" id="PTHR21184">
    <property type="entry name" value="MENORIN (DENDRITIC BRANCHING PROTEIN)"/>
    <property type="match status" value="1"/>
</dbReference>
<dbReference type="PRINTS" id="PR00081">
    <property type="entry name" value="GDHRDH"/>
</dbReference>
<feature type="domain" description="Menorin-like" evidence="2">
    <location>
        <begin position="35"/>
        <end position="282"/>
    </location>
</feature>
<dbReference type="PANTHER" id="PTHR21184:SF6">
    <property type="entry name" value="CONSERVED PLASMA MEMBRANE PROTEIN"/>
    <property type="match status" value="1"/>
</dbReference>
<dbReference type="SUPFAM" id="SSF51735">
    <property type="entry name" value="NAD(P)-binding Rossmann-fold domains"/>
    <property type="match status" value="1"/>
</dbReference>
<dbReference type="Proteomes" id="UP001152798">
    <property type="component" value="Chromosome 5"/>
</dbReference>
<evidence type="ECO:0000256" key="1">
    <source>
        <dbReference type="ARBA" id="ARBA00044953"/>
    </source>
</evidence>
<dbReference type="InterPro" id="IPR019356">
    <property type="entry name" value="Menorin_dom"/>
</dbReference>
<evidence type="ECO:0000259" key="2">
    <source>
        <dbReference type="Pfam" id="PF10223"/>
    </source>
</evidence>
<accession>A0A9P0HLE6</accession>
<sequence length="508" mass="56446">MKWTENTWFFVGKYRNSVMAHHETLADYFPEIKGDLTKVTWVHAVNTLEKLADALNGKALMIEADIVLGWKSEEDRKNKTKPLPVMAHPPAVISNLTLAEFLETFMQSGARKGIKLDFKSRGAFAASEWLIEKLYYEKYRDFPVWLNADIVPGPVNATAHVVDPDYFLSSCFTKFPYSTISVGWTTKLEPGSLEGVYSKEDVDLMTDVLSNNMITMPVTFAVRAAFAARSIERMIALIDTSPPGSTLTIWSSVASDVIDVAALGRLIDEIGIDRVYLDLPNDIIKNLNHSRKTSSSPTIKPLLGLKAEFHQLDIDDIQSITNFANFIKKTHGGIDVLVNNAAIALFPLLRPHARVVNVSSAVGFLQNIPDADLKKKLGDPNLTLNDLTSLMKQYISEARAGTHGEAGWPSNMYCNYTVSKVGVSALTRIQHREFLEDPREDIVINHVHPGYVATDMTEHLGPHTVEEGSDAITYAALLPAGTKSPKGDFIWRDRQIIDWVNGPAPAFY</sequence>
<dbReference type="Pfam" id="PF10223">
    <property type="entry name" value="Menorin_N"/>
    <property type="match status" value="1"/>
</dbReference>
<keyword evidence="4" id="KW-1185">Reference proteome</keyword>
<dbReference type="GO" id="GO:0005615">
    <property type="term" value="C:extracellular space"/>
    <property type="evidence" value="ECO:0007669"/>
    <property type="project" value="TreeGrafter"/>
</dbReference>
<reference evidence="3" key="1">
    <citation type="submission" date="2022-01" db="EMBL/GenBank/DDBJ databases">
        <authorList>
            <person name="King R."/>
        </authorList>
    </citation>
    <scope>NUCLEOTIDE SEQUENCE</scope>
</reference>
<proteinExistence type="inferred from homology"/>
<dbReference type="OrthoDB" id="413402at2759"/>
<comment type="similarity">
    <text evidence="1">Belongs to the menorin family.</text>
</comment>
<name>A0A9P0HLE6_NEZVI</name>
<organism evidence="3 4">
    <name type="scientific">Nezara viridula</name>
    <name type="common">Southern green stink bug</name>
    <name type="synonym">Cimex viridulus</name>
    <dbReference type="NCBI Taxonomy" id="85310"/>
    <lineage>
        <taxon>Eukaryota</taxon>
        <taxon>Metazoa</taxon>
        <taxon>Ecdysozoa</taxon>
        <taxon>Arthropoda</taxon>
        <taxon>Hexapoda</taxon>
        <taxon>Insecta</taxon>
        <taxon>Pterygota</taxon>
        <taxon>Neoptera</taxon>
        <taxon>Paraneoptera</taxon>
        <taxon>Hemiptera</taxon>
        <taxon>Heteroptera</taxon>
        <taxon>Panheteroptera</taxon>
        <taxon>Pentatomomorpha</taxon>
        <taxon>Pentatomoidea</taxon>
        <taxon>Pentatomidae</taxon>
        <taxon>Pentatominae</taxon>
        <taxon>Nezara</taxon>
    </lineage>
</organism>
<dbReference type="EMBL" id="OV725081">
    <property type="protein sequence ID" value="CAH1403882.1"/>
    <property type="molecule type" value="Genomic_DNA"/>
</dbReference>
<dbReference type="AlphaFoldDB" id="A0A9P0HLE6"/>
<evidence type="ECO:0000313" key="4">
    <source>
        <dbReference type="Proteomes" id="UP001152798"/>
    </source>
</evidence>
<dbReference type="InterPro" id="IPR036291">
    <property type="entry name" value="NAD(P)-bd_dom_sf"/>
</dbReference>
<dbReference type="Gene3D" id="3.40.50.720">
    <property type="entry name" value="NAD(P)-binding Rossmann-like Domain"/>
    <property type="match status" value="2"/>
</dbReference>
<protein>
    <recommendedName>
        <fullName evidence="2">Menorin-like domain-containing protein</fullName>
    </recommendedName>
</protein>
<gene>
    <name evidence="3" type="ORF">NEZAVI_LOCUS12397</name>
</gene>